<keyword evidence="2" id="KW-1185">Reference proteome</keyword>
<comment type="caution">
    <text evidence="1">The sequence shown here is derived from an EMBL/GenBank/DDBJ whole genome shotgun (WGS) entry which is preliminary data.</text>
</comment>
<protein>
    <submittedName>
        <fullName evidence="1">Uncharacterized protein</fullName>
    </submittedName>
</protein>
<reference evidence="1" key="1">
    <citation type="submission" date="2020-08" db="EMBL/GenBank/DDBJ databases">
        <title>Multicomponent nature underlies the extraordinary mechanical properties of spider dragline silk.</title>
        <authorList>
            <person name="Kono N."/>
            <person name="Nakamura H."/>
            <person name="Mori M."/>
            <person name="Yoshida Y."/>
            <person name="Ohtoshi R."/>
            <person name="Malay A.D."/>
            <person name="Moran D.A.P."/>
            <person name="Tomita M."/>
            <person name="Numata K."/>
            <person name="Arakawa K."/>
        </authorList>
    </citation>
    <scope>NUCLEOTIDE SEQUENCE</scope>
</reference>
<dbReference type="Proteomes" id="UP000887013">
    <property type="component" value="Unassembled WGS sequence"/>
</dbReference>
<dbReference type="AlphaFoldDB" id="A0A8X6MK24"/>
<evidence type="ECO:0000313" key="1">
    <source>
        <dbReference type="EMBL" id="GFS58920.1"/>
    </source>
</evidence>
<sequence length="108" mass="11988">MDFRKTAIRIHNSTQVSLALTLVTTAAIPWRKIDQSVSCISLPHPNSPSKDESPSGGSIEKVVFKNLDYSRQDKNQSVAKIVYGTIKRASCKHFQFADTLHESFPIVG</sequence>
<accession>A0A8X6MK24</accession>
<proteinExistence type="predicted"/>
<gene>
    <name evidence="1" type="ORF">NPIL_211661</name>
</gene>
<organism evidence="1 2">
    <name type="scientific">Nephila pilipes</name>
    <name type="common">Giant wood spider</name>
    <name type="synonym">Nephila maculata</name>
    <dbReference type="NCBI Taxonomy" id="299642"/>
    <lineage>
        <taxon>Eukaryota</taxon>
        <taxon>Metazoa</taxon>
        <taxon>Ecdysozoa</taxon>
        <taxon>Arthropoda</taxon>
        <taxon>Chelicerata</taxon>
        <taxon>Arachnida</taxon>
        <taxon>Araneae</taxon>
        <taxon>Araneomorphae</taxon>
        <taxon>Entelegynae</taxon>
        <taxon>Araneoidea</taxon>
        <taxon>Nephilidae</taxon>
        <taxon>Nephila</taxon>
    </lineage>
</organism>
<dbReference type="EMBL" id="BMAW01047059">
    <property type="protein sequence ID" value="GFS58920.1"/>
    <property type="molecule type" value="Genomic_DNA"/>
</dbReference>
<evidence type="ECO:0000313" key="2">
    <source>
        <dbReference type="Proteomes" id="UP000887013"/>
    </source>
</evidence>
<name>A0A8X6MK24_NEPPI</name>